<evidence type="ECO:0000256" key="2">
    <source>
        <dbReference type="ARBA" id="ARBA00007613"/>
    </source>
</evidence>
<dbReference type="OrthoDB" id="9813458at2"/>
<dbReference type="SUPFAM" id="SSF56954">
    <property type="entry name" value="Outer membrane efflux proteins (OEP)"/>
    <property type="match status" value="1"/>
</dbReference>
<comment type="caution">
    <text evidence="9">The sequence shown here is derived from an EMBL/GenBank/DDBJ whole genome shotgun (WGS) entry which is preliminary data.</text>
</comment>
<dbReference type="RefSeq" id="WP_117002304.1">
    <property type="nucleotide sequence ID" value="NZ_BMJS01000010.1"/>
</dbReference>
<keyword evidence="5" id="KW-0812">Transmembrane</keyword>
<evidence type="ECO:0000313" key="9">
    <source>
        <dbReference type="EMBL" id="GGF96498.1"/>
    </source>
</evidence>
<evidence type="ECO:0000256" key="8">
    <source>
        <dbReference type="SAM" id="SignalP"/>
    </source>
</evidence>
<evidence type="ECO:0000256" key="1">
    <source>
        <dbReference type="ARBA" id="ARBA00004442"/>
    </source>
</evidence>
<dbReference type="Gene3D" id="1.20.1600.10">
    <property type="entry name" value="Outer membrane efflux proteins (OEP)"/>
    <property type="match status" value="1"/>
</dbReference>
<evidence type="ECO:0000256" key="7">
    <source>
        <dbReference type="ARBA" id="ARBA00023237"/>
    </source>
</evidence>
<gene>
    <name evidence="9" type="ORF">GCM10010995_12170</name>
</gene>
<keyword evidence="3" id="KW-0813">Transport</keyword>
<sequence length="501" mass="57096">MNKFFKMVLTSLLSVISTMAMSDQRLPLSYIDFLPTEVRNVLNMDWSQKLSALGKSNDLSVLYPTAQMLFKAHLFAMEKNTAPNKTANDISIYVELSEAINKALHYDLSVDVSKIQEKIAKAKLKQADSKYWPQLQGTLSFANFHYLEGNDYTTPDSDVPNINISAIYTIYDFGKRYSAYEAQNSALQASKWQRDITHQMVTAKVIKSYLIYIQYAELVSADKVYLLRVKSIADKVNKRVDAGLSIMSDLLRSKVAVDEAHNFLSNGELRLQNAKIDLETITGLSNDQHRSYKFYQGIAESRSFPKSHHLTLNYIYQHSLLLKRLKSEVSQARFNHEEAVSQDYPTININAGATQWSRSVQSPKLSGSISITMPIFTGGYNSATIESAAESEFLAEDKLTMAMRSINQQLENNLIVYQRMRENYAINLLTASKYKKVNKLYKKEFFSGNRPLLDLLNSERGFYLTLVEKIKDKINAYEALVNLYELAGQTHDVLKFIHMTK</sequence>
<protein>
    <recommendedName>
        <fullName evidence="11">TolC family protein</fullName>
    </recommendedName>
</protein>
<dbReference type="AlphaFoldDB" id="A0A8J2Z4J4"/>
<feature type="chain" id="PRO_5035274052" description="TolC family protein" evidence="8">
    <location>
        <begin position="23"/>
        <end position="501"/>
    </location>
</feature>
<dbReference type="EMBL" id="BMJS01000010">
    <property type="protein sequence ID" value="GGF96498.1"/>
    <property type="molecule type" value="Genomic_DNA"/>
</dbReference>
<dbReference type="GO" id="GO:1990281">
    <property type="term" value="C:efflux pump complex"/>
    <property type="evidence" value="ECO:0007669"/>
    <property type="project" value="TreeGrafter"/>
</dbReference>
<accession>A0A8J2Z4J4</accession>
<dbReference type="PANTHER" id="PTHR30026">
    <property type="entry name" value="OUTER MEMBRANE PROTEIN TOLC"/>
    <property type="match status" value="1"/>
</dbReference>
<keyword evidence="7" id="KW-0998">Cell outer membrane</keyword>
<dbReference type="InterPro" id="IPR003423">
    <property type="entry name" value="OMP_efflux"/>
</dbReference>
<keyword evidence="4" id="KW-1134">Transmembrane beta strand</keyword>
<proteinExistence type="inferred from homology"/>
<evidence type="ECO:0000313" key="10">
    <source>
        <dbReference type="Proteomes" id="UP000636949"/>
    </source>
</evidence>
<keyword evidence="8" id="KW-0732">Signal</keyword>
<dbReference type="Proteomes" id="UP000636949">
    <property type="component" value="Unassembled WGS sequence"/>
</dbReference>
<evidence type="ECO:0000256" key="3">
    <source>
        <dbReference type="ARBA" id="ARBA00022448"/>
    </source>
</evidence>
<evidence type="ECO:0000256" key="4">
    <source>
        <dbReference type="ARBA" id="ARBA00022452"/>
    </source>
</evidence>
<dbReference type="InterPro" id="IPR051906">
    <property type="entry name" value="TolC-like"/>
</dbReference>
<dbReference type="GO" id="GO:0015562">
    <property type="term" value="F:efflux transmembrane transporter activity"/>
    <property type="evidence" value="ECO:0007669"/>
    <property type="project" value="InterPro"/>
</dbReference>
<comment type="subcellular location">
    <subcellularLocation>
        <location evidence="1">Cell outer membrane</location>
    </subcellularLocation>
</comment>
<dbReference type="PANTHER" id="PTHR30026:SF22">
    <property type="entry name" value="OUTER MEMBRANE EFFLUX PROTEIN"/>
    <property type="match status" value="1"/>
</dbReference>
<keyword evidence="6" id="KW-0472">Membrane</keyword>
<comment type="similarity">
    <text evidence="2">Belongs to the outer membrane factor (OMF) (TC 1.B.17) family.</text>
</comment>
<dbReference type="GO" id="GO:0015288">
    <property type="term" value="F:porin activity"/>
    <property type="evidence" value="ECO:0007669"/>
    <property type="project" value="TreeGrafter"/>
</dbReference>
<feature type="signal peptide" evidence="8">
    <location>
        <begin position="1"/>
        <end position="22"/>
    </location>
</feature>
<reference evidence="9" key="2">
    <citation type="submission" date="2020-09" db="EMBL/GenBank/DDBJ databases">
        <authorList>
            <person name="Sun Q."/>
            <person name="Zhou Y."/>
        </authorList>
    </citation>
    <scope>NUCLEOTIDE SEQUENCE</scope>
    <source>
        <strain evidence="9">CGMCC 1.15758</strain>
    </source>
</reference>
<reference evidence="9" key="1">
    <citation type="journal article" date="2014" name="Int. J. Syst. Evol. Microbiol.">
        <title>Complete genome sequence of Corynebacterium casei LMG S-19264T (=DSM 44701T), isolated from a smear-ripened cheese.</title>
        <authorList>
            <consortium name="US DOE Joint Genome Institute (JGI-PGF)"/>
            <person name="Walter F."/>
            <person name="Albersmeier A."/>
            <person name="Kalinowski J."/>
            <person name="Ruckert C."/>
        </authorList>
    </citation>
    <scope>NUCLEOTIDE SEQUENCE</scope>
    <source>
        <strain evidence="9">CGMCC 1.15758</strain>
    </source>
</reference>
<organism evidence="9 10">
    <name type="scientific">Cysteiniphilum litorale</name>
    <dbReference type="NCBI Taxonomy" id="2056700"/>
    <lineage>
        <taxon>Bacteria</taxon>
        <taxon>Pseudomonadati</taxon>
        <taxon>Pseudomonadota</taxon>
        <taxon>Gammaproteobacteria</taxon>
        <taxon>Thiotrichales</taxon>
        <taxon>Fastidiosibacteraceae</taxon>
        <taxon>Cysteiniphilum</taxon>
    </lineage>
</organism>
<dbReference type="Pfam" id="PF02321">
    <property type="entry name" value="OEP"/>
    <property type="match status" value="2"/>
</dbReference>
<keyword evidence="10" id="KW-1185">Reference proteome</keyword>
<dbReference type="GO" id="GO:0009279">
    <property type="term" value="C:cell outer membrane"/>
    <property type="evidence" value="ECO:0007669"/>
    <property type="project" value="UniProtKB-SubCell"/>
</dbReference>
<evidence type="ECO:0000256" key="6">
    <source>
        <dbReference type="ARBA" id="ARBA00023136"/>
    </source>
</evidence>
<evidence type="ECO:0008006" key="11">
    <source>
        <dbReference type="Google" id="ProtNLM"/>
    </source>
</evidence>
<name>A0A8J2Z4J4_9GAMM</name>
<evidence type="ECO:0000256" key="5">
    <source>
        <dbReference type="ARBA" id="ARBA00022692"/>
    </source>
</evidence>